<evidence type="ECO:0000313" key="2">
    <source>
        <dbReference type="Proteomes" id="UP000323824"/>
    </source>
</evidence>
<organism evidence="1 2">
    <name type="scientific">Thiospirochaeta perfilievii</name>
    <dbReference type="NCBI Taxonomy" id="252967"/>
    <lineage>
        <taxon>Bacteria</taxon>
        <taxon>Pseudomonadati</taxon>
        <taxon>Spirochaetota</taxon>
        <taxon>Spirochaetia</taxon>
        <taxon>Spirochaetales</taxon>
        <taxon>Spirochaetaceae</taxon>
        <taxon>Thiospirochaeta</taxon>
    </lineage>
</organism>
<dbReference type="AlphaFoldDB" id="A0A5C1QGF2"/>
<gene>
    <name evidence="1" type="ORF">EW093_17165</name>
</gene>
<dbReference type="OrthoDB" id="5422660at2"/>
<geneLocation type="plasmid" evidence="2">
    <name>pspe</name>
</geneLocation>
<dbReference type="EMBL" id="CP035808">
    <property type="protein sequence ID" value="QEN06438.1"/>
    <property type="molecule type" value="Genomic_DNA"/>
</dbReference>
<name>A0A5C1QGF2_9SPIO</name>
<dbReference type="Proteomes" id="UP000323824">
    <property type="component" value="Plasmid pSpe"/>
</dbReference>
<dbReference type="RefSeq" id="WP_149569663.1">
    <property type="nucleotide sequence ID" value="NZ_CP035808.1"/>
</dbReference>
<dbReference type="KEGG" id="sper:EW093_17165"/>
<evidence type="ECO:0000313" key="1">
    <source>
        <dbReference type="EMBL" id="QEN06438.1"/>
    </source>
</evidence>
<reference evidence="1 2" key="1">
    <citation type="submission" date="2019-02" db="EMBL/GenBank/DDBJ databases">
        <authorList>
            <person name="Fomenkov A."/>
            <person name="Dubinina G."/>
            <person name="Grabovich M."/>
            <person name="Vincze T."/>
            <person name="Roberts R.J."/>
        </authorList>
    </citation>
    <scope>NUCLEOTIDE SEQUENCE [LARGE SCALE GENOMIC DNA]</scope>
    <source>
        <strain evidence="1 2">P</strain>
        <plasmid evidence="2">pspe</plasmid>
    </source>
</reference>
<accession>A0A5C1QGF2</accession>
<proteinExistence type="predicted"/>
<keyword evidence="2" id="KW-1185">Reference proteome</keyword>
<sequence length="71" mass="7978">MLSSKSKVYNPQISFNSYQIIKRLSWLHGKPMTKTLDIIIKQAFEQVSPESICIACEGRGSDCTSCPVNQK</sequence>
<keyword evidence="1" id="KW-0614">Plasmid</keyword>
<protein>
    <submittedName>
        <fullName evidence="1">Uncharacterized protein</fullName>
    </submittedName>
</protein>
<reference evidence="1 2" key="2">
    <citation type="submission" date="2019-09" db="EMBL/GenBank/DDBJ databases">
        <title>Complete Genome Sequence and Methylome Analysis of free living Spirochaetas.</title>
        <authorList>
            <person name="Leshcheva N."/>
            <person name="Mikheeva N."/>
        </authorList>
    </citation>
    <scope>NUCLEOTIDE SEQUENCE [LARGE SCALE GENOMIC DNA]</scope>
    <source>
        <strain evidence="1 2">P</strain>
        <plasmid evidence="2">pspe</plasmid>
    </source>
</reference>